<keyword evidence="2" id="KW-1185">Reference proteome</keyword>
<evidence type="ECO:0000313" key="2">
    <source>
        <dbReference type="Proteomes" id="UP001163735"/>
    </source>
</evidence>
<reference evidence="1" key="1">
    <citation type="submission" date="2022-09" db="EMBL/GenBank/DDBJ databases">
        <authorList>
            <person name="Cebeci A."/>
            <person name="Ture M."/>
            <person name="Alemdag M."/>
            <person name="Altinok I."/>
        </authorList>
    </citation>
    <scope>NUCLEOTIDE SEQUENCE</scope>
</reference>
<dbReference type="EMBL" id="OP491958">
    <property type="protein sequence ID" value="UZV39712.1"/>
    <property type="molecule type" value="Genomic_DNA"/>
</dbReference>
<accession>A0A9E8GH55</accession>
<protein>
    <submittedName>
        <fullName evidence="1">Uncharacterized protein</fullName>
    </submittedName>
</protein>
<dbReference type="Proteomes" id="UP001163735">
    <property type="component" value="Segment"/>
</dbReference>
<gene>
    <name evidence="1" type="ORF">APT65_00109</name>
</gene>
<organism evidence="1 2">
    <name type="scientific">Aeromonas phage APT65</name>
    <dbReference type="NCBI Taxonomy" id="2982914"/>
    <lineage>
        <taxon>Viruses</taxon>
        <taxon>Duplodnaviria</taxon>
        <taxon>Heunggongvirae</taxon>
        <taxon>Uroviricota</taxon>
        <taxon>Caudoviricetes</taxon>
        <taxon>Aquaneticvirus</taxon>
        <taxon>Aquaneticvirus ApT65</taxon>
    </lineage>
</organism>
<evidence type="ECO:0000313" key="1">
    <source>
        <dbReference type="EMBL" id="UZV39712.1"/>
    </source>
</evidence>
<name>A0A9E8GH55_9CAUD</name>
<sequence length="107" mass="12486">MKEQKKNEAIVLLQSKIDEVKARRDQLNHAINIRRMTIKEQSTILSGMKDVIKSLNSRGVSTRTAYQMYRQCVEDYNIHTGTIVNLKRMHSQAHEEAYLLELLITKE</sequence>
<proteinExistence type="predicted"/>